<evidence type="ECO:0000256" key="2">
    <source>
        <dbReference type="ARBA" id="ARBA00022692"/>
    </source>
</evidence>
<evidence type="ECO:0000313" key="9">
    <source>
        <dbReference type="Proteomes" id="UP000267145"/>
    </source>
</evidence>
<feature type="compositionally biased region" description="Basic and acidic residues" evidence="5">
    <location>
        <begin position="633"/>
        <end position="654"/>
    </location>
</feature>
<evidence type="ECO:0000256" key="1">
    <source>
        <dbReference type="ARBA" id="ARBA00004141"/>
    </source>
</evidence>
<dbReference type="GeneID" id="39607095"/>
<evidence type="ECO:0000256" key="5">
    <source>
        <dbReference type="SAM" id="MobiDB-lite"/>
    </source>
</evidence>
<reference evidence="8 9" key="1">
    <citation type="submission" date="2018-10" db="EMBL/GenBank/DDBJ databases">
        <title>Genome sequence of Verticillium nonalfalfae VnAa140.</title>
        <authorList>
            <person name="Stajich J.E."/>
            <person name="Kasson M.T."/>
        </authorList>
    </citation>
    <scope>NUCLEOTIDE SEQUENCE [LARGE SCALE GENOMIC DNA]</scope>
    <source>
        <strain evidence="8 9">VnAa140</strain>
    </source>
</reference>
<feature type="transmembrane region" description="Helical" evidence="6">
    <location>
        <begin position="75"/>
        <end position="102"/>
    </location>
</feature>
<feature type="transmembrane region" description="Helical" evidence="6">
    <location>
        <begin position="872"/>
        <end position="894"/>
    </location>
</feature>
<feature type="region of interest" description="Disordered" evidence="5">
    <location>
        <begin position="671"/>
        <end position="697"/>
    </location>
</feature>
<dbReference type="PANTHER" id="PTHR37994">
    <property type="entry name" value="ARAE_2_N DOMAIN-CONTAINING PROTEIN-RELATED"/>
    <property type="match status" value="1"/>
</dbReference>
<feature type="transmembrane region" description="Helical" evidence="6">
    <location>
        <begin position="763"/>
        <end position="784"/>
    </location>
</feature>
<proteinExistence type="predicted"/>
<dbReference type="PANTHER" id="PTHR37994:SF4">
    <property type="entry name" value="ER TRANSPORTER 6TM N-TERMINAL DOMAIN-CONTAINING PROTEIN-RELATED"/>
    <property type="match status" value="1"/>
</dbReference>
<evidence type="ECO:0000256" key="3">
    <source>
        <dbReference type="ARBA" id="ARBA00022989"/>
    </source>
</evidence>
<gene>
    <name evidence="8" type="primary">ALMT1</name>
    <name evidence="8" type="ORF">D7B24_003406</name>
</gene>
<dbReference type="RefSeq" id="XP_028490630.1">
    <property type="nucleotide sequence ID" value="XM_028637597.1"/>
</dbReference>
<sequence length="1337" mass="147526">MPNMDLKPLASVAQRTALANSATDMAEAEAAPAKGLRHGHRPRWLHSGFLKSRAWSAATWTNLRSNNLWRRVVKYSIATTLTIIIVLIPEVVVLFPGTTFLAPLTTVFANPGQRMGAMVEGLLLTLVGATMGTAWGSLGLWLSSRAVDDNLQAAFAIRALFLLCAVLHHGYLRSSSPRLIVYVLFHLTSSTIILMGPWRALTSTIVTYVAYPILIGMVVTFTINLSIFPEPSNDFLAHATIDAIDQTTLAVTRSTNWFLSPGDGPDEPRSNHPAEASPNTACTTKTLVGSSAKRPWYHHLWSGLRNPLSTPGSRAPVISAPAQHIGLAALTASKAALRSGLQRCRAGQSEVNLEIAIGPLPPSSLKPITTKAMPGLVHNAVMLIGACENKFVLLGDGEPDDATDTEDEDPFVRPLQRASALEELLGPRKFRNPTTPAEEDPLDALESVKPLRELEAGDPEVLEAIIKRIQLPTKDFTEALRQAALTVTTSLAYCYGLPKLKTGMPTPKRIILEEMDIHIDAFMDAIAIYDFCSTEELERATTTKNGETDIMPRMETFLVSSFLLGLRQSAVHMLQLLRYARLLVEKRHRRHRISIHFPEYFGWRQWLSTGGERDAMVLPQTMRKKGRSGRIPTPKEESRMDEEGTVEELDRPLARQRADVESVPNVLEASFQHAKPPFPTPPTTNDEVKRKKKERRRAAASGGIISRIRARVADVYESLQRSDDAIYAIKLAIAFFIISWPGFIPSWHEWYAKVRGVWAPLQLILIFEVVIGTSFFVFILRLVGVTFGCVMGYAACVAGGSHRAPLVVILVIGVVPSVYIQLGTKYVKTGMVAISSMTAVALSMFPLPKSAMLTCSRSIATVNENTVSHVNLYTRLVTFFIGCSVGLLVELILYPARARDRMVESLSTSIKQMSSMQTAIAVGVDNPKNLQLRSDKVQQRFERSREKAQGALSAAETFLPFCLTEPRLKGSFRQLHPIYREIIYVLHQIVDRMDNMLQLRRVYGSSVLEELNAEVHAYRRAVAASIAIALFVVNQALTTRMPLPQFIPSARLAMLRLINRVRQALTDKAAQHSEMATAAGGAGKGGMRNYMASMQGPERVLSEDERTARVVTQHKFLSWNANAAGLMEIIEYLEELVELAKLLVGVNAFRSGMLEKPTFKEYAKNVKTREVPVDEDDAAAGASLTKTESRRSGTRIKRPGTGLPGLARQNTGQATAEVGQRPDTGLSRPDTARPDTGSQRFDHGLQRHDTAMSTGRQAAAERGDTGLHLHRTWTRGSRARSDSLETAVEGEAEIPLSLRRVSSRRASARKRRPTVTGAGTWRRDDDKGKGIEEEDER</sequence>
<comment type="caution">
    <text evidence="8">The sequence shown here is derived from an EMBL/GenBank/DDBJ whole genome shotgun (WGS) entry which is preliminary data.</text>
</comment>
<keyword evidence="9" id="KW-1185">Reference proteome</keyword>
<name>A0A3M9XXF4_9PEZI</name>
<feature type="domain" description="Integral membrane bound transporter" evidence="7">
    <location>
        <begin position="750"/>
        <end position="889"/>
    </location>
</feature>
<keyword evidence="3 6" id="KW-1133">Transmembrane helix</keyword>
<protein>
    <submittedName>
        <fullName evidence="8">Aluminum-activated malate transporter 1</fullName>
    </submittedName>
</protein>
<dbReference type="Pfam" id="PF13515">
    <property type="entry name" value="FUSC_2"/>
    <property type="match status" value="1"/>
</dbReference>
<accession>A0A3M9XXF4</accession>
<dbReference type="Proteomes" id="UP000267145">
    <property type="component" value="Unassembled WGS sequence"/>
</dbReference>
<feature type="region of interest" description="Disordered" evidence="5">
    <location>
        <begin position="1177"/>
        <end position="1268"/>
    </location>
</feature>
<evidence type="ECO:0000256" key="6">
    <source>
        <dbReference type="SAM" id="Phobius"/>
    </source>
</evidence>
<evidence type="ECO:0000256" key="4">
    <source>
        <dbReference type="ARBA" id="ARBA00023136"/>
    </source>
</evidence>
<comment type="subcellular location">
    <subcellularLocation>
        <location evidence="1">Membrane</location>
        <topology evidence="1">Multi-pass membrane protein</topology>
    </subcellularLocation>
</comment>
<dbReference type="STRING" id="1051616.A0A3M9XXF4"/>
<feature type="transmembrane region" description="Helical" evidence="6">
    <location>
        <begin position="122"/>
        <end position="143"/>
    </location>
</feature>
<organism evidence="8 9">
    <name type="scientific">Verticillium nonalfalfae</name>
    <dbReference type="NCBI Taxonomy" id="1051616"/>
    <lineage>
        <taxon>Eukaryota</taxon>
        <taxon>Fungi</taxon>
        <taxon>Dikarya</taxon>
        <taxon>Ascomycota</taxon>
        <taxon>Pezizomycotina</taxon>
        <taxon>Sordariomycetes</taxon>
        <taxon>Hypocreomycetidae</taxon>
        <taxon>Glomerellales</taxon>
        <taxon>Plectosphaerellaceae</taxon>
        <taxon>Verticillium</taxon>
    </lineage>
</organism>
<feature type="transmembrane region" description="Helical" evidence="6">
    <location>
        <begin position="179"/>
        <end position="198"/>
    </location>
</feature>
<feature type="transmembrane region" description="Helical" evidence="6">
    <location>
        <begin position="829"/>
        <end position="847"/>
    </location>
</feature>
<feature type="transmembrane region" description="Helical" evidence="6">
    <location>
        <begin position="725"/>
        <end position="743"/>
    </location>
</feature>
<feature type="transmembrane region" description="Helical" evidence="6">
    <location>
        <begin position="155"/>
        <end position="173"/>
    </location>
</feature>
<feature type="transmembrane region" description="Helical" evidence="6">
    <location>
        <begin position="205"/>
        <end position="228"/>
    </location>
</feature>
<evidence type="ECO:0000313" key="8">
    <source>
        <dbReference type="EMBL" id="RNJ52472.1"/>
    </source>
</evidence>
<dbReference type="InterPro" id="IPR049453">
    <property type="entry name" value="Memb_transporter_dom"/>
</dbReference>
<feature type="compositionally biased region" description="Basic residues" evidence="5">
    <location>
        <begin position="1302"/>
        <end position="1313"/>
    </location>
</feature>
<feature type="region of interest" description="Disordered" evidence="5">
    <location>
        <begin position="260"/>
        <end position="281"/>
    </location>
</feature>
<dbReference type="GO" id="GO:0016020">
    <property type="term" value="C:membrane"/>
    <property type="evidence" value="ECO:0007669"/>
    <property type="project" value="UniProtKB-SubCell"/>
</dbReference>
<feature type="region of interest" description="Disordered" evidence="5">
    <location>
        <begin position="622"/>
        <end position="654"/>
    </location>
</feature>
<keyword evidence="2 6" id="KW-0812">Transmembrane</keyword>
<dbReference type="EMBL" id="RBVV01000199">
    <property type="protein sequence ID" value="RNJ52472.1"/>
    <property type="molecule type" value="Genomic_DNA"/>
</dbReference>
<feature type="region of interest" description="Disordered" evidence="5">
    <location>
        <begin position="1302"/>
        <end position="1337"/>
    </location>
</feature>
<evidence type="ECO:0000259" key="7">
    <source>
        <dbReference type="Pfam" id="PF13515"/>
    </source>
</evidence>
<keyword evidence="4 6" id="KW-0472">Membrane</keyword>
<feature type="transmembrane region" description="Helical" evidence="6">
    <location>
        <begin position="804"/>
        <end position="822"/>
    </location>
</feature>
<feature type="compositionally biased region" description="Basic and acidic residues" evidence="5">
    <location>
        <begin position="1321"/>
        <end position="1331"/>
    </location>
</feature>
<feature type="compositionally biased region" description="Basic and acidic residues" evidence="5">
    <location>
        <begin position="1240"/>
        <end position="1250"/>
    </location>
</feature>